<keyword evidence="5" id="KW-1185">Reference proteome</keyword>
<protein>
    <submittedName>
        <fullName evidence="4">Transferase</fullName>
    </submittedName>
</protein>
<dbReference type="InterPro" id="IPR002201">
    <property type="entry name" value="Glyco_trans_9"/>
</dbReference>
<reference evidence="4 5" key="1">
    <citation type="submission" date="2019-06" db="EMBL/GenBank/DDBJ databases">
        <title>Whole genome shotgun sequence of Streptomyces cacaoi subsp. cacaoi NBRC 12748.</title>
        <authorList>
            <person name="Hosoyama A."/>
            <person name="Uohara A."/>
            <person name="Ohji S."/>
            <person name="Ichikawa N."/>
        </authorList>
    </citation>
    <scope>NUCLEOTIDE SEQUENCE [LARGE SCALE GENOMIC DNA]</scope>
    <source>
        <strain evidence="4 5">NBRC 12748</strain>
    </source>
</reference>
<accession>A0A4Y3QWX2</accession>
<dbReference type="PANTHER" id="PTHR30160">
    <property type="entry name" value="TETRAACYLDISACCHARIDE 4'-KINASE-RELATED"/>
    <property type="match status" value="1"/>
</dbReference>
<comment type="caution">
    <text evidence="4">The sequence shown here is derived from an EMBL/GenBank/DDBJ whole genome shotgun (WGS) entry which is preliminary data.</text>
</comment>
<feature type="region of interest" description="Disordered" evidence="3">
    <location>
        <begin position="1"/>
        <end position="133"/>
    </location>
</feature>
<dbReference type="InterPro" id="IPR051199">
    <property type="entry name" value="LPS_LOS_Heptosyltrfase"/>
</dbReference>
<dbReference type="EMBL" id="BJMM01000009">
    <property type="protein sequence ID" value="GEB49875.1"/>
    <property type="molecule type" value="Genomic_DNA"/>
</dbReference>
<dbReference type="Pfam" id="PF01075">
    <property type="entry name" value="Glyco_transf_9"/>
    <property type="match status" value="1"/>
</dbReference>
<evidence type="ECO:0000313" key="5">
    <source>
        <dbReference type="Proteomes" id="UP000319210"/>
    </source>
</evidence>
<dbReference type="PANTHER" id="PTHR30160:SF1">
    <property type="entry name" value="LIPOPOLYSACCHARIDE 1,2-N-ACETYLGLUCOSAMINETRANSFERASE-RELATED"/>
    <property type="match status" value="1"/>
</dbReference>
<dbReference type="Proteomes" id="UP000319210">
    <property type="component" value="Unassembled WGS sequence"/>
</dbReference>
<feature type="compositionally biased region" description="Basic residues" evidence="3">
    <location>
        <begin position="1"/>
        <end position="10"/>
    </location>
</feature>
<evidence type="ECO:0000256" key="1">
    <source>
        <dbReference type="ARBA" id="ARBA00022676"/>
    </source>
</evidence>
<evidence type="ECO:0000256" key="3">
    <source>
        <dbReference type="SAM" id="MobiDB-lite"/>
    </source>
</evidence>
<organism evidence="4 5">
    <name type="scientific">Streptomyces cacaoi</name>
    <dbReference type="NCBI Taxonomy" id="1898"/>
    <lineage>
        <taxon>Bacteria</taxon>
        <taxon>Bacillati</taxon>
        <taxon>Actinomycetota</taxon>
        <taxon>Actinomycetes</taxon>
        <taxon>Kitasatosporales</taxon>
        <taxon>Streptomycetaceae</taxon>
        <taxon>Streptomyces</taxon>
    </lineage>
</organism>
<sequence>MTPRNHRLPHPARAAAEEPSAGEPPSAGDVPSVYGVSRAGDVPSGEEGPSACEALSGRGQQGAGRGFLAGEAPSAQEPHPAGDASSAEVGPSGRSVPSGQTAAAGRQGPPAHEASRGRAVAARNEKAEARAQAEAPRVLVLRALGLGDLLTAVPALRALRRAHPGHELVLAAPAWLADAVRATGCADRHLHLGGPGRDVPAHIPWPWPAPRLAVDLHGDGPLSRAPLAALAPARLIACAPGPDAPPGTGAPDPEHARTHERVRWCRLLARHGIPADPGDLRIRAPVRPSPAPGAVVVHPGADAAARRWPADRFAEVARALTARHERVVLTHGPGERALAARVAARAGLPDDALPADPAGLPFDDLAALVAGARAVLVGDTGIAHLASALGTPSVVLFGPVAPALWGPPPHARHRALWRPGPGDGLRPGDPHGTRPDARLLRLTVADVLDACAALPPPTHRPGPGGAAPAPAPVPTPVPEPPGPG</sequence>
<evidence type="ECO:0000313" key="4">
    <source>
        <dbReference type="EMBL" id="GEB49875.1"/>
    </source>
</evidence>
<gene>
    <name evidence="4" type="ORF">SCA03_24260</name>
</gene>
<dbReference type="SUPFAM" id="SSF53756">
    <property type="entry name" value="UDP-Glycosyltransferase/glycogen phosphorylase"/>
    <property type="match status" value="1"/>
</dbReference>
<dbReference type="GO" id="GO:0005829">
    <property type="term" value="C:cytosol"/>
    <property type="evidence" value="ECO:0007669"/>
    <property type="project" value="TreeGrafter"/>
</dbReference>
<dbReference type="CDD" id="cd03789">
    <property type="entry name" value="GT9_LPS_heptosyltransferase"/>
    <property type="match status" value="1"/>
</dbReference>
<dbReference type="Gene3D" id="3.40.50.2000">
    <property type="entry name" value="Glycogen Phosphorylase B"/>
    <property type="match status" value="2"/>
</dbReference>
<name>A0A4Y3QWX2_STRCI</name>
<proteinExistence type="predicted"/>
<keyword evidence="2 4" id="KW-0808">Transferase</keyword>
<dbReference type="GO" id="GO:0008713">
    <property type="term" value="F:ADP-heptose-lipopolysaccharide heptosyltransferase activity"/>
    <property type="evidence" value="ECO:0007669"/>
    <property type="project" value="TreeGrafter"/>
</dbReference>
<evidence type="ECO:0000256" key="2">
    <source>
        <dbReference type="ARBA" id="ARBA00022679"/>
    </source>
</evidence>
<feature type="compositionally biased region" description="Pro residues" evidence="3">
    <location>
        <begin position="469"/>
        <end position="484"/>
    </location>
</feature>
<keyword evidence="1" id="KW-0328">Glycosyltransferase</keyword>
<dbReference type="GO" id="GO:0009244">
    <property type="term" value="P:lipopolysaccharide core region biosynthetic process"/>
    <property type="evidence" value="ECO:0007669"/>
    <property type="project" value="TreeGrafter"/>
</dbReference>
<feature type="compositionally biased region" description="Low complexity" evidence="3">
    <location>
        <begin position="11"/>
        <end position="28"/>
    </location>
</feature>
<feature type="region of interest" description="Disordered" evidence="3">
    <location>
        <begin position="453"/>
        <end position="484"/>
    </location>
</feature>
<dbReference type="AlphaFoldDB" id="A0A4Y3QWX2"/>